<keyword evidence="1" id="KW-1185">Reference proteome</keyword>
<sequence>MTLGKCCVYNGIGEIIRNSDAPDIFLKDVYLQSFKYFRNISDEIRSSILFLSESISKIGRSGLLGGVNLSTTNHRLCVHIRRGDFIASSLHMESRESFTVWAVRHVIDESRFSPFTCAFFSFTQLIR</sequence>
<dbReference type="InterPro" id="IPR052501">
    <property type="entry name" value="Alpha-1-2_FucT"/>
</dbReference>
<organism evidence="1 2">
    <name type="scientific">Ascaris lumbricoides</name>
    <name type="common">Giant roundworm</name>
    <dbReference type="NCBI Taxonomy" id="6252"/>
    <lineage>
        <taxon>Eukaryota</taxon>
        <taxon>Metazoa</taxon>
        <taxon>Ecdysozoa</taxon>
        <taxon>Nematoda</taxon>
        <taxon>Chromadorea</taxon>
        <taxon>Rhabditida</taxon>
        <taxon>Spirurina</taxon>
        <taxon>Ascaridomorpha</taxon>
        <taxon>Ascaridoidea</taxon>
        <taxon>Ascarididae</taxon>
        <taxon>Ascaris</taxon>
    </lineage>
</organism>
<name>A0A0M3HWD1_ASCLU</name>
<accession>A0A0M3HWD1</accession>
<reference evidence="2" key="1">
    <citation type="submission" date="2017-02" db="UniProtKB">
        <authorList>
            <consortium name="WormBaseParasite"/>
        </authorList>
    </citation>
    <scope>IDENTIFICATION</scope>
</reference>
<dbReference type="PANTHER" id="PTHR22898">
    <property type="entry name" value="UNCHARACTERIZED GLYCOSOL TRANSFERASE-RELATED"/>
    <property type="match status" value="1"/>
</dbReference>
<dbReference type="WBParaSite" id="ALUE_0000743001-mRNA-1">
    <property type="protein sequence ID" value="ALUE_0000743001-mRNA-1"/>
    <property type="gene ID" value="ALUE_0000743001"/>
</dbReference>
<dbReference type="PANTHER" id="PTHR22898:SF3">
    <property type="entry name" value="ALPHA-1,2-FUCOSYLTRANSFERASE-RELATED"/>
    <property type="match status" value="1"/>
</dbReference>
<proteinExistence type="predicted"/>
<dbReference type="Proteomes" id="UP000036681">
    <property type="component" value="Unplaced"/>
</dbReference>
<dbReference type="AlphaFoldDB" id="A0A0M3HWD1"/>
<evidence type="ECO:0000313" key="2">
    <source>
        <dbReference type="WBParaSite" id="ALUE_0000743001-mRNA-1"/>
    </source>
</evidence>
<evidence type="ECO:0000313" key="1">
    <source>
        <dbReference type="Proteomes" id="UP000036681"/>
    </source>
</evidence>
<protein>
    <submittedName>
        <fullName evidence="2">Uncharacterized protein</fullName>
    </submittedName>
</protein>